<sequence length="303" mass="33981">MLKNKRVILVALAVVFLVSIFFIKTKSQWTNEETASAGLVSGNEILSDILSRDTDKDGILDWEEGLWGTDPTKRDTNDDGVSDREEIAKLKAERMANAESGEEISYTDDENLTQTDKFARELFSTVVALNQAGEIDDNTVQQITDSLTLQIQNPVQRKVFTMTDLKVTNDNSLATYKKYSDDTDIIFQNKYPFDEEVANTLQKFISEGEDPDANILIELDPVIKNLGEMVEGMTKINVPSSIATLHLDITNALQRVMENLSDIRAFDSDPITTIGAINQYVENLDALDVSIINELKEIENKFQ</sequence>
<proteinExistence type="predicted"/>
<gene>
    <name evidence="1" type="ORF">A2933_00730</name>
</gene>
<evidence type="ECO:0000313" key="1">
    <source>
        <dbReference type="EMBL" id="OGI92729.1"/>
    </source>
</evidence>
<dbReference type="AlphaFoldDB" id="A0A1F6XEQ2"/>
<dbReference type="Proteomes" id="UP000179381">
    <property type="component" value="Unassembled WGS sequence"/>
</dbReference>
<accession>A0A1F6XEQ2</accession>
<comment type="caution">
    <text evidence="1">The sequence shown here is derived from an EMBL/GenBank/DDBJ whole genome shotgun (WGS) entry which is preliminary data.</text>
</comment>
<evidence type="ECO:0000313" key="2">
    <source>
        <dbReference type="Proteomes" id="UP000179381"/>
    </source>
</evidence>
<dbReference type="EMBL" id="MFVH01000001">
    <property type="protein sequence ID" value="OGI92729.1"/>
    <property type="molecule type" value="Genomic_DNA"/>
</dbReference>
<protein>
    <submittedName>
        <fullName evidence="1">Uncharacterized protein</fullName>
    </submittedName>
</protein>
<reference evidence="1 2" key="1">
    <citation type="journal article" date="2016" name="Nat. Commun.">
        <title>Thousands of microbial genomes shed light on interconnected biogeochemical processes in an aquifer system.</title>
        <authorList>
            <person name="Anantharaman K."/>
            <person name="Brown C.T."/>
            <person name="Hug L.A."/>
            <person name="Sharon I."/>
            <person name="Castelle C.J."/>
            <person name="Probst A.J."/>
            <person name="Thomas B.C."/>
            <person name="Singh A."/>
            <person name="Wilkins M.J."/>
            <person name="Karaoz U."/>
            <person name="Brodie E.L."/>
            <person name="Williams K.H."/>
            <person name="Hubbard S.S."/>
            <person name="Banfield J.F."/>
        </authorList>
    </citation>
    <scope>NUCLEOTIDE SEQUENCE [LARGE SCALE GENOMIC DNA]</scope>
</reference>
<name>A0A1F6XEQ2_9BACT</name>
<organism evidence="1 2">
    <name type="scientific">Candidatus Nomurabacteria bacterium RIFCSPLOWO2_01_FULL_46_18</name>
    <dbReference type="NCBI Taxonomy" id="1801783"/>
    <lineage>
        <taxon>Bacteria</taxon>
        <taxon>Candidatus Nomuraibacteriota</taxon>
    </lineage>
</organism>